<dbReference type="GO" id="GO:0016301">
    <property type="term" value="F:kinase activity"/>
    <property type="evidence" value="ECO:0007669"/>
    <property type="project" value="UniProtKB-KW"/>
</dbReference>
<feature type="compositionally biased region" description="Gly residues" evidence="7">
    <location>
        <begin position="1"/>
        <end position="12"/>
    </location>
</feature>
<feature type="region of interest" description="Disordered" evidence="7">
    <location>
        <begin position="595"/>
        <end position="683"/>
    </location>
</feature>
<keyword evidence="2" id="KW-0677">Repeat</keyword>
<keyword evidence="9" id="KW-0418">Kinase</keyword>
<feature type="region of interest" description="Disordered" evidence="7">
    <location>
        <begin position="429"/>
        <end position="476"/>
    </location>
</feature>
<dbReference type="SUPFAM" id="SSF48726">
    <property type="entry name" value="Immunoglobulin"/>
    <property type="match status" value="3"/>
</dbReference>
<feature type="region of interest" description="Disordered" evidence="7">
    <location>
        <begin position="1"/>
        <end position="43"/>
    </location>
</feature>
<feature type="compositionally biased region" description="Polar residues" evidence="7">
    <location>
        <begin position="377"/>
        <end position="394"/>
    </location>
</feature>
<dbReference type="PANTHER" id="PTHR47633:SF8">
    <property type="entry name" value="SPEG NEIGHBOR PROTEIN"/>
    <property type="match status" value="1"/>
</dbReference>
<name>A0ABC9X226_GRUJA</name>
<keyword evidence="3" id="KW-0547">Nucleotide-binding</keyword>
<accession>A0ABC9X226</accession>
<dbReference type="FunFam" id="2.60.40.10:FF:000538">
    <property type="entry name" value="Striated muscle preferentially expressed protein kinase"/>
    <property type="match status" value="1"/>
</dbReference>
<keyword evidence="9" id="KW-0808">Transferase</keyword>
<keyword evidence="6" id="KW-0393">Immunoglobulin domain</keyword>
<feature type="domain" description="Ig-like" evidence="8">
    <location>
        <begin position="44"/>
        <end position="131"/>
    </location>
</feature>
<proteinExistence type="inferred from homology"/>
<feature type="compositionally biased region" description="Basic and acidic residues" evidence="7">
    <location>
        <begin position="737"/>
        <end position="755"/>
    </location>
</feature>
<dbReference type="AlphaFoldDB" id="A0ABC9X226"/>
<dbReference type="SMART" id="SM00409">
    <property type="entry name" value="IG"/>
    <property type="match status" value="3"/>
</dbReference>
<evidence type="ECO:0000256" key="7">
    <source>
        <dbReference type="SAM" id="MobiDB-lite"/>
    </source>
</evidence>
<feature type="compositionally biased region" description="Polar residues" evidence="7">
    <location>
        <begin position="188"/>
        <end position="209"/>
    </location>
</feature>
<evidence type="ECO:0000256" key="5">
    <source>
        <dbReference type="ARBA" id="ARBA00023157"/>
    </source>
</evidence>
<evidence type="ECO:0000256" key="4">
    <source>
        <dbReference type="ARBA" id="ARBA00022840"/>
    </source>
</evidence>
<feature type="compositionally biased region" description="Basic residues" evidence="7">
    <location>
        <begin position="764"/>
        <end position="774"/>
    </location>
</feature>
<dbReference type="FunFam" id="2.60.40.10:FF:000032">
    <property type="entry name" value="palladin isoform X1"/>
    <property type="match status" value="1"/>
</dbReference>
<feature type="domain" description="Ig-like" evidence="8">
    <location>
        <begin position="798"/>
        <end position="886"/>
    </location>
</feature>
<protein>
    <submittedName>
        <fullName evidence="9">Striated muscle preferentially expressed protein kinase</fullName>
    </submittedName>
</protein>
<dbReference type="PROSITE" id="PS50835">
    <property type="entry name" value="IG_LIKE"/>
    <property type="match status" value="3"/>
</dbReference>
<dbReference type="SMART" id="SM00408">
    <property type="entry name" value="IGc2"/>
    <property type="match status" value="3"/>
</dbReference>
<feature type="region of interest" description="Disordered" evidence="7">
    <location>
        <begin position="920"/>
        <end position="952"/>
    </location>
</feature>
<dbReference type="InterPro" id="IPR013098">
    <property type="entry name" value="Ig_I-set"/>
</dbReference>
<evidence type="ECO:0000256" key="2">
    <source>
        <dbReference type="ARBA" id="ARBA00022737"/>
    </source>
</evidence>
<evidence type="ECO:0000259" key="8">
    <source>
        <dbReference type="PROSITE" id="PS50835"/>
    </source>
</evidence>
<feature type="compositionally biased region" description="Basic and acidic residues" evidence="7">
    <location>
        <begin position="464"/>
        <end position="473"/>
    </location>
</feature>
<feature type="region of interest" description="Disordered" evidence="7">
    <location>
        <begin position="268"/>
        <end position="405"/>
    </location>
</feature>
<comment type="similarity">
    <text evidence="1">Belongs to the protein kinase superfamily. CAMK Ser/Thr protein kinase family.</text>
</comment>
<evidence type="ECO:0000256" key="3">
    <source>
        <dbReference type="ARBA" id="ARBA00022741"/>
    </source>
</evidence>
<dbReference type="Gene3D" id="2.60.40.10">
    <property type="entry name" value="Immunoglobulins"/>
    <property type="match status" value="3"/>
</dbReference>
<dbReference type="PANTHER" id="PTHR47633">
    <property type="entry name" value="IMMUNOGLOBULIN"/>
    <property type="match status" value="1"/>
</dbReference>
<keyword evidence="4" id="KW-0067">ATP-binding</keyword>
<evidence type="ECO:0000256" key="1">
    <source>
        <dbReference type="ARBA" id="ARBA00006692"/>
    </source>
</evidence>
<feature type="region of interest" description="Disordered" evidence="7">
    <location>
        <begin position="535"/>
        <end position="577"/>
    </location>
</feature>
<dbReference type="InterPro" id="IPR036179">
    <property type="entry name" value="Ig-like_dom_sf"/>
</dbReference>
<feature type="region of interest" description="Disordered" evidence="7">
    <location>
        <begin position="727"/>
        <end position="789"/>
    </location>
</feature>
<dbReference type="InterPro" id="IPR007110">
    <property type="entry name" value="Ig-like_dom"/>
</dbReference>
<feature type="compositionally biased region" description="Pro residues" evidence="7">
    <location>
        <begin position="290"/>
        <end position="300"/>
    </location>
</feature>
<feature type="compositionally biased region" description="Low complexity" evidence="7">
    <location>
        <begin position="548"/>
        <end position="561"/>
    </location>
</feature>
<dbReference type="Pfam" id="PF16650">
    <property type="entry name" value="SPEG_u2"/>
    <property type="match status" value="1"/>
</dbReference>
<evidence type="ECO:0000256" key="6">
    <source>
        <dbReference type="ARBA" id="ARBA00023319"/>
    </source>
</evidence>
<dbReference type="FunFam" id="2.60.40.10:FF:000145">
    <property type="entry name" value="Myosin light chain kinase, smooth muscle"/>
    <property type="match status" value="1"/>
</dbReference>
<dbReference type="Proteomes" id="UP001623348">
    <property type="component" value="Unassembled WGS sequence"/>
</dbReference>
<reference evidence="9 10" key="1">
    <citation type="submission" date="2024-06" db="EMBL/GenBank/DDBJ databases">
        <title>The draft genome of Grus japonensis, version 3.</title>
        <authorList>
            <person name="Nabeshima K."/>
            <person name="Suzuki S."/>
            <person name="Onuma M."/>
        </authorList>
    </citation>
    <scope>NUCLEOTIDE SEQUENCE [LARGE SCALE GENOMIC DNA]</scope>
    <source>
        <strain evidence="9 10">451A</strain>
    </source>
</reference>
<comment type="caution">
    <text evidence="9">The sequence shown here is derived from an EMBL/GenBank/DDBJ whole genome shotgun (WGS) entry which is preliminary data.</text>
</comment>
<dbReference type="Pfam" id="PF07679">
    <property type="entry name" value="I-set"/>
    <property type="match status" value="3"/>
</dbReference>
<keyword evidence="5" id="KW-1015">Disulfide bond</keyword>
<keyword evidence="10" id="KW-1185">Reference proteome</keyword>
<dbReference type="InterPro" id="IPR003599">
    <property type="entry name" value="Ig_sub"/>
</dbReference>
<organism evidence="9 10">
    <name type="scientific">Grus japonensis</name>
    <name type="common">Japanese crane</name>
    <name type="synonym">Red-crowned crane</name>
    <dbReference type="NCBI Taxonomy" id="30415"/>
    <lineage>
        <taxon>Eukaryota</taxon>
        <taxon>Metazoa</taxon>
        <taxon>Chordata</taxon>
        <taxon>Craniata</taxon>
        <taxon>Vertebrata</taxon>
        <taxon>Euteleostomi</taxon>
        <taxon>Archelosauria</taxon>
        <taxon>Archosauria</taxon>
        <taxon>Dinosauria</taxon>
        <taxon>Saurischia</taxon>
        <taxon>Theropoda</taxon>
        <taxon>Coelurosauria</taxon>
        <taxon>Aves</taxon>
        <taxon>Neognathae</taxon>
        <taxon>Neoaves</taxon>
        <taxon>Gruiformes</taxon>
        <taxon>Gruidae</taxon>
        <taxon>Grus</taxon>
    </lineage>
</organism>
<sequence length="1054" mass="114005">MHRAQGRGGTTRAGGEPRAAPPSPGIPPKRAKVTAEPGAPEEGPARLAAPFFARKLKNAAIGTGCDIRLRVVVVGNPQPSLRWYRNEELLAPCEEEYGTLWIRDSKKEDAGVYTCIAENERGEAMTSAVLAIIDMEVGLCRSMKKIWVKKRFQKTGHSRRFGRFTHVFRSCRKQSYDSETGEDEPSDPQVTQRSELQDETAFSTPTGGSDTLVDASMNTTPTSVLALSQAEERSSWSGSQQTVVEKETDANLPMRGPYLRPAAWQQLQGTPSSIPQGGYRRDDPHSGPVSPKPGAEPPRSPAALPLTAKPPILRSPSPRAGPCLPPPAGTASQPATRGPGVPSFTPVTPRKKSTVPAEYQDTVPEEYEEKIKKPKSSGYSQGSTQESRPQTPMSDASGRVSVRASPKLVRAGSKIFERLQYFEERRRSLEQADSPFPAHLPLRKTRSFDQPGSGLRRAGTLGGSREDMREGGRWEPGSTAACRRLAFRQKAASFDERGKFAGRVYAIEHKFAEELTRIKRTVSKQQLRRSQELCKAGLPPAPSPPAAGEPSTPRAPRTPSSQGTSGRKALPPKTFPPVESTHVIQHLALSSVALVGPDAEPEPGGQRGRKALARGGAAVRQPTEAEDVGARKGLQQEGTGEVKKKEQWPLAQATPQGRAALLQAGPAEGSPCPDGGPASGAHAPGVVSEALAARLAVPHGLYRRPEAPVEVRFLPWAKPGMEQEARLERSWAGQHGTGREVERRQMKVSEKKESGRMAQEGRSTRSKGKGRRARPTSPELESSDDSYVSAGEDPLEAPIFEIPIQDMAVAVGAEVLLKCIVTANPQPEVSWRKDGVPLRSSTTRPIKAEGERHTLLVRSARVADAGLYTVTAANEVGATCCSAILSVRPAPAVERHGNLAPPLGQASPITSDEEYLSPLEEFPESGTPQHRPAMKLQPRAEHGAAHGSPESTFKAAPTFEVSLLDQSVLEGQDVSMSVCVHGEPKPIIYWLRNRQPVKYGRRHHAEEVEGARGLFTLHILAAERTDTGFYTCKAVNEYGTKQCEAKLEVRGGVR</sequence>
<evidence type="ECO:0000313" key="10">
    <source>
        <dbReference type="Proteomes" id="UP001623348"/>
    </source>
</evidence>
<evidence type="ECO:0000313" key="9">
    <source>
        <dbReference type="EMBL" id="GAB0191496.1"/>
    </source>
</evidence>
<feature type="region of interest" description="Disordered" evidence="7">
    <location>
        <begin position="174"/>
        <end position="256"/>
    </location>
</feature>
<dbReference type="GO" id="GO:0005524">
    <property type="term" value="F:ATP binding"/>
    <property type="evidence" value="ECO:0007669"/>
    <property type="project" value="UniProtKB-KW"/>
</dbReference>
<dbReference type="EMBL" id="BAAFJT010000006">
    <property type="protein sequence ID" value="GAB0191496.1"/>
    <property type="molecule type" value="Genomic_DNA"/>
</dbReference>
<feature type="compositionally biased region" description="Polar residues" evidence="7">
    <location>
        <begin position="216"/>
        <end position="226"/>
    </location>
</feature>
<feature type="domain" description="Ig-like" evidence="8">
    <location>
        <begin position="957"/>
        <end position="1048"/>
    </location>
</feature>
<gene>
    <name evidence="9" type="ORF">GRJ2_001614900</name>
</gene>
<dbReference type="InterPro" id="IPR013783">
    <property type="entry name" value="Ig-like_fold"/>
</dbReference>
<dbReference type="InterPro" id="IPR003598">
    <property type="entry name" value="Ig_sub2"/>
</dbReference>